<dbReference type="CDD" id="cd06558">
    <property type="entry name" value="crotonase-like"/>
    <property type="match status" value="1"/>
</dbReference>
<dbReference type="GO" id="GO:0003824">
    <property type="term" value="F:catalytic activity"/>
    <property type="evidence" value="ECO:0007669"/>
    <property type="project" value="UniProtKB-ARBA"/>
</dbReference>
<dbReference type="KEGG" id="bly:A2T55_02970"/>
<dbReference type="InterPro" id="IPR014748">
    <property type="entry name" value="Enoyl-CoA_hydra_C"/>
</dbReference>
<dbReference type="Pfam" id="PF00378">
    <property type="entry name" value="ECH_1"/>
    <property type="match status" value="1"/>
</dbReference>
<comment type="similarity">
    <text evidence="1">Belongs to the enoyl-CoA hydratase/isomerase family.</text>
</comment>
<dbReference type="EMBL" id="CP014869">
    <property type="protein sequence ID" value="AMT92881.1"/>
    <property type="molecule type" value="Genomic_DNA"/>
</dbReference>
<dbReference type="Gene3D" id="3.90.226.10">
    <property type="entry name" value="2-enoyl-CoA Hydratase, Chain A, domain 1"/>
    <property type="match status" value="1"/>
</dbReference>
<dbReference type="InterPro" id="IPR051683">
    <property type="entry name" value="Enoyl-CoA_Hydratase/Isomerase"/>
</dbReference>
<dbReference type="Gene3D" id="1.10.12.10">
    <property type="entry name" value="Lyase 2-enoyl-coa Hydratase, Chain A, domain 2"/>
    <property type="match status" value="1"/>
</dbReference>
<sequence length="257" mass="26747">MEYEVEGSTATLTLDNPDNRNAINQALIDGIADGLERASADEAVRSIVLTHTGTVFCAGADLKEQSATVQGKDRPANAAVANSVIRGLLTCPKPVIAAVHGHVRAGGMGFVAGCDFVVAGPKASFGLTEVRIGVVAAMIAPAVLARIGDRTAADWLLRARTISPAEAAAAGFVTQAVTEADGSVDAAVEEILSDLRKAAPAALAASKEIANWRVLESMDDHEAEMIELSAKFFAGAEAQAGMKAFLNKRTPPWVVER</sequence>
<evidence type="ECO:0000256" key="1">
    <source>
        <dbReference type="ARBA" id="ARBA00005254"/>
    </source>
</evidence>
<dbReference type="InterPro" id="IPR029045">
    <property type="entry name" value="ClpP/crotonase-like_dom_sf"/>
</dbReference>
<name>A0A144MBN5_BRELN</name>
<dbReference type="SUPFAM" id="SSF52096">
    <property type="entry name" value="ClpP/crotonase"/>
    <property type="match status" value="1"/>
</dbReference>
<accession>A0A144MBN5</accession>
<dbReference type="PANTHER" id="PTHR42964:SF1">
    <property type="entry name" value="POLYKETIDE BIOSYNTHESIS ENOYL-COA HYDRATASE PKSH-RELATED"/>
    <property type="match status" value="1"/>
</dbReference>
<evidence type="ECO:0008006" key="4">
    <source>
        <dbReference type="Google" id="ProtNLM"/>
    </source>
</evidence>
<proteinExistence type="inferred from homology"/>
<evidence type="ECO:0000313" key="3">
    <source>
        <dbReference type="Proteomes" id="UP000075950"/>
    </source>
</evidence>
<protein>
    <recommendedName>
        <fullName evidence="4">Enoyl-CoA hydratase</fullName>
    </recommendedName>
</protein>
<dbReference type="InterPro" id="IPR001753">
    <property type="entry name" value="Enoyl-CoA_hydra/iso"/>
</dbReference>
<dbReference type="PANTHER" id="PTHR42964">
    <property type="entry name" value="ENOYL-COA HYDRATASE"/>
    <property type="match status" value="1"/>
</dbReference>
<organism evidence="2 3">
    <name type="scientific">Brevibacterium linens</name>
    <dbReference type="NCBI Taxonomy" id="1703"/>
    <lineage>
        <taxon>Bacteria</taxon>
        <taxon>Bacillati</taxon>
        <taxon>Actinomycetota</taxon>
        <taxon>Actinomycetes</taxon>
        <taxon>Micrococcales</taxon>
        <taxon>Brevibacteriaceae</taxon>
        <taxon>Brevibacterium</taxon>
    </lineage>
</organism>
<dbReference type="AlphaFoldDB" id="A0A144MBN5"/>
<gene>
    <name evidence="2" type="ORF">A2T55_02970</name>
</gene>
<evidence type="ECO:0000313" key="2">
    <source>
        <dbReference type="EMBL" id="AMT92881.1"/>
    </source>
</evidence>
<dbReference type="Proteomes" id="UP000075950">
    <property type="component" value="Chromosome"/>
</dbReference>
<reference evidence="3" key="1">
    <citation type="submission" date="2016-03" db="EMBL/GenBank/DDBJ databases">
        <authorList>
            <person name="Ploux O."/>
        </authorList>
    </citation>
    <scope>NUCLEOTIDE SEQUENCE [LARGE SCALE GENOMIC DNA]</scope>
    <source>
        <strain evidence="3">BS258</strain>
    </source>
</reference>